<name>A0A1C0YDZ4_9BACL</name>
<dbReference type="InterPro" id="IPR048228">
    <property type="entry name" value="HelD_bacillota"/>
</dbReference>
<organism evidence="7 8">
    <name type="scientific">Caryophanon tenue</name>
    <dbReference type="NCBI Taxonomy" id="33978"/>
    <lineage>
        <taxon>Bacteria</taxon>
        <taxon>Bacillati</taxon>
        <taxon>Bacillota</taxon>
        <taxon>Bacilli</taxon>
        <taxon>Bacillales</taxon>
        <taxon>Caryophanaceae</taxon>
        <taxon>Caryophanon</taxon>
    </lineage>
</organism>
<evidence type="ECO:0000256" key="4">
    <source>
        <dbReference type="ARBA" id="ARBA00022840"/>
    </source>
</evidence>
<dbReference type="PANTHER" id="PTHR11070:SF17">
    <property type="entry name" value="DNA HELICASE IV"/>
    <property type="match status" value="1"/>
</dbReference>
<keyword evidence="3 5" id="KW-0347">Helicase</keyword>
<evidence type="ECO:0000256" key="3">
    <source>
        <dbReference type="ARBA" id="ARBA00022806"/>
    </source>
</evidence>
<dbReference type="STRING" id="33978.A6M13_13095"/>
<dbReference type="Pfam" id="PF13538">
    <property type="entry name" value="UvrD_C_2"/>
    <property type="match status" value="1"/>
</dbReference>
<evidence type="ECO:0000256" key="1">
    <source>
        <dbReference type="ARBA" id="ARBA00022741"/>
    </source>
</evidence>
<dbReference type="InterPro" id="IPR027785">
    <property type="entry name" value="UvrD-like_helicase_C"/>
</dbReference>
<keyword evidence="8" id="KW-1185">Reference proteome</keyword>
<keyword evidence="4 5" id="KW-0067">ATP-binding</keyword>
<evidence type="ECO:0000259" key="6">
    <source>
        <dbReference type="PROSITE" id="PS51198"/>
    </source>
</evidence>
<dbReference type="GO" id="GO:0003677">
    <property type="term" value="F:DNA binding"/>
    <property type="evidence" value="ECO:0007669"/>
    <property type="project" value="InterPro"/>
</dbReference>
<dbReference type="Pfam" id="PF00580">
    <property type="entry name" value="UvrD-helicase"/>
    <property type="match status" value="1"/>
</dbReference>
<dbReference type="InterPro" id="IPR000212">
    <property type="entry name" value="DNA_helicase_UvrD/REP"/>
</dbReference>
<evidence type="ECO:0000313" key="7">
    <source>
        <dbReference type="EMBL" id="OCS85371.1"/>
    </source>
</evidence>
<dbReference type="InterPro" id="IPR014016">
    <property type="entry name" value="UvrD-like_ATP-bd"/>
</dbReference>
<proteinExistence type="predicted"/>
<dbReference type="SUPFAM" id="SSF52540">
    <property type="entry name" value="P-loop containing nucleoside triphosphate hydrolases"/>
    <property type="match status" value="1"/>
</dbReference>
<dbReference type="NCBIfam" id="NF041464">
    <property type="entry name" value="HelD_BACSU"/>
    <property type="match status" value="1"/>
</dbReference>
<dbReference type="GO" id="GO:0016787">
    <property type="term" value="F:hydrolase activity"/>
    <property type="evidence" value="ECO:0007669"/>
    <property type="project" value="UniProtKB-UniRule"/>
</dbReference>
<evidence type="ECO:0000256" key="5">
    <source>
        <dbReference type="PROSITE-ProRule" id="PRU00560"/>
    </source>
</evidence>
<dbReference type="Proteomes" id="UP000093199">
    <property type="component" value="Unassembled WGS sequence"/>
</dbReference>
<gene>
    <name evidence="7" type="ORF">A6M13_13095</name>
</gene>
<dbReference type="GO" id="GO:0000725">
    <property type="term" value="P:recombinational repair"/>
    <property type="evidence" value="ECO:0007669"/>
    <property type="project" value="TreeGrafter"/>
</dbReference>
<protein>
    <submittedName>
        <fullName evidence="7">DNA helicase</fullName>
    </submittedName>
</protein>
<accession>A0A1C0YDZ4</accession>
<evidence type="ECO:0000256" key="2">
    <source>
        <dbReference type="ARBA" id="ARBA00022801"/>
    </source>
</evidence>
<dbReference type="PROSITE" id="PS51198">
    <property type="entry name" value="UVRD_HELICASE_ATP_BIND"/>
    <property type="match status" value="1"/>
</dbReference>
<keyword evidence="1 5" id="KW-0547">Nucleotide-binding</keyword>
<dbReference type="GO" id="GO:0005524">
    <property type="term" value="F:ATP binding"/>
    <property type="evidence" value="ECO:0007669"/>
    <property type="project" value="UniProtKB-UniRule"/>
</dbReference>
<dbReference type="OrthoDB" id="9787585at2"/>
<feature type="domain" description="UvrD-like helicase ATP-binding" evidence="6">
    <location>
        <begin position="204"/>
        <end position="567"/>
    </location>
</feature>
<keyword evidence="2 5" id="KW-0378">Hydrolase</keyword>
<dbReference type="InterPro" id="IPR027417">
    <property type="entry name" value="P-loop_NTPase"/>
</dbReference>
<reference evidence="7 8" key="1">
    <citation type="submission" date="2016-07" db="EMBL/GenBank/DDBJ databases">
        <title>Caryophanon tenue genome sequencing.</title>
        <authorList>
            <person name="Verma A."/>
            <person name="Pal Y."/>
            <person name="Krishnamurthi S."/>
        </authorList>
    </citation>
    <scope>NUCLEOTIDE SEQUENCE [LARGE SCALE GENOMIC DNA]</scope>
    <source>
        <strain evidence="7 8">DSM 14152</strain>
    </source>
</reference>
<sequence length="730" mass="83442">MEQSIWQREQAHLTNTSAQIKQAIQLLEQSLQKQKNDIVEERTFVSSEFNDVSGESAISFSQMLQTMALREREYMSASEQLQKAKALYKTPYFGRITIINEDGAPEQLYIGLSTFREPTTQDVAIFDWRAPIASLFYENTTGDAAYTIPNGENVTVEITGRRQYKVRYDQLLQVLDADIYIGDDVLQQLLADTAKTKMKSIVATIQSDQNAVIRSSNKENLLVLGPPGSGKTSVAMQRIAYLLYEYRQTMNARNILLISPSDLFNDYISDVLPELGEDHVQHTTFYRLLQEAGLQRYKAETHYANIERLQRADRDMYKAYVYKTSTAFSKLLQRYVQSLTKANMPFYQLKLDGDVFASSKELSHLFYTKFYGLDMDFRLKKIRTFLQKRLAVKKQADFDVTVAQLRAMNHYVGTDEEITMQAQQQIAKKYGQLAHAIEQLHFVNTAKIYVQALAKAGGTKHEVIAAMTQKALQKRQLHYEDIAPLLFIELRIKKLQQYPTIKHIVIDEIQDYTPLQLAAIELLYPKARFTLLGDRHQLVHPLQKEVLDPTFTEHYKVVELTKSYRSTNEITTYMRAILPHTATESLGVQGEKPAVLYTTDAHYDETIVQLVTKAFVEGESFALLCKNKAACEAFYARFSALLPQLQLITAEQKTYMKGLLVMPAYMAKGFEFSTVVLADADATIYTDKDELLLYTIVSRATRKLYIVSTHTLPVPLACIPEAYYDVEENV</sequence>
<evidence type="ECO:0000313" key="8">
    <source>
        <dbReference type="Proteomes" id="UP000093199"/>
    </source>
</evidence>
<dbReference type="GO" id="GO:0043138">
    <property type="term" value="F:3'-5' DNA helicase activity"/>
    <property type="evidence" value="ECO:0007669"/>
    <property type="project" value="TreeGrafter"/>
</dbReference>
<comment type="caution">
    <text evidence="7">The sequence shown here is derived from an EMBL/GenBank/DDBJ whole genome shotgun (WGS) entry which is preliminary data.</text>
</comment>
<dbReference type="Gene3D" id="3.40.50.300">
    <property type="entry name" value="P-loop containing nucleotide triphosphate hydrolases"/>
    <property type="match status" value="3"/>
</dbReference>
<dbReference type="GO" id="GO:0005829">
    <property type="term" value="C:cytosol"/>
    <property type="evidence" value="ECO:0007669"/>
    <property type="project" value="TreeGrafter"/>
</dbReference>
<dbReference type="RefSeq" id="WP_066544888.1">
    <property type="nucleotide sequence ID" value="NZ_MASJ01000014.1"/>
</dbReference>
<feature type="binding site" evidence="5">
    <location>
        <begin position="225"/>
        <end position="232"/>
    </location>
    <ligand>
        <name>ATP</name>
        <dbReference type="ChEBI" id="CHEBI:30616"/>
    </ligand>
</feature>
<dbReference type="EMBL" id="MASJ01000014">
    <property type="protein sequence ID" value="OCS85371.1"/>
    <property type="molecule type" value="Genomic_DNA"/>
</dbReference>
<dbReference type="PANTHER" id="PTHR11070">
    <property type="entry name" value="UVRD / RECB / PCRA DNA HELICASE FAMILY MEMBER"/>
    <property type="match status" value="1"/>
</dbReference>
<dbReference type="AlphaFoldDB" id="A0A1C0YDZ4"/>